<dbReference type="EMBL" id="RDQH01000334">
    <property type="protein sequence ID" value="RXH91495.1"/>
    <property type="molecule type" value="Genomic_DNA"/>
</dbReference>
<gene>
    <name evidence="1" type="ORF">DVH24_020518</name>
</gene>
<name>A0A498J9J6_MALDO</name>
<protein>
    <submittedName>
        <fullName evidence="1">Uncharacterized protein</fullName>
    </submittedName>
</protein>
<comment type="caution">
    <text evidence="1">The sequence shown here is derived from an EMBL/GenBank/DDBJ whole genome shotgun (WGS) entry which is preliminary data.</text>
</comment>
<dbReference type="AlphaFoldDB" id="A0A498J9J6"/>
<evidence type="ECO:0000313" key="1">
    <source>
        <dbReference type="EMBL" id="RXH91495.1"/>
    </source>
</evidence>
<organism evidence="1 2">
    <name type="scientific">Malus domestica</name>
    <name type="common">Apple</name>
    <name type="synonym">Pyrus malus</name>
    <dbReference type="NCBI Taxonomy" id="3750"/>
    <lineage>
        <taxon>Eukaryota</taxon>
        <taxon>Viridiplantae</taxon>
        <taxon>Streptophyta</taxon>
        <taxon>Embryophyta</taxon>
        <taxon>Tracheophyta</taxon>
        <taxon>Spermatophyta</taxon>
        <taxon>Magnoliopsida</taxon>
        <taxon>eudicotyledons</taxon>
        <taxon>Gunneridae</taxon>
        <taxon>Pentapetalae</taxon>
        <taxon>rosids</taxon>
        <taxon>fabids</taxon>
        <taxon>Rosales</taxon>
        <taxon>Rosaceae</taxon>
        <taxon>Amygdaloideae</taxon>
        <taxon>Maleae</taxon>
        <taxon>Malus</taxon>
    </lineage>
</organism>
<evidence type="ECO:0000313" key="2">
    <source>
        <dbReference type="Proteomes" id="UP000290289"/>
    </source>
</evidence>
<sequence length="231" mass="26292">MSDGPSSFAKHTRGTIVFPNFSHQICGSWYQTRVRRHQLYCEFRLHVEFGFILVPVALLLKYKGACLFIVFSNPSIVSFHSELSANYLTYFCFLENTSHMENLSLMFFQTSTYVSFAGARQGLLVRGADVLERIALDKKENPQFLVLHLSTMKNCCCSCRRWDCPSASNAASIILLGNKLSQFWRAYCLALSDEAKLTMNPFPDPAVLNTIQLPSIEHELLNKNNRDVTMK</sequence>
<reference evidence="1 2" key="1">
    <citation type="submission" date="2018-10" db="EMBL/GenBank/DDBJ databases">
        <title>A high-quality apple genome assembly.</title>
        <authorList>
            <person name="Hu J."/>
        </authorList>
    </citation>
    <scope>NUCLEOTIDE SEQUENCE [LARGE SCALE GENOMIC DNA]</scope>
    <source>
        <strain evidence="2">cv. HFTH1</strain>
        <tissue evidence="1">Young leaf</tissue>
    </source>
</reference>
<keyword evidence="2" id="KW-1185">Reference proteome</keyword>
<accession>A0A498J9J6</accession>
<proteinExistence type="predicted"/>
<dbReference type="Proteomes" id="UP000290289">
    <property type="component" value="Chromosome 8"/>
</dbReference>